<keyword evidence="3" id="KW-0732">Signal</keyword>
<keyword evidence="5" id="KW-1185">Reference proteome</keyword>
<dbReference type="AlphaFoldDB" id="A0A5B0E550"/>
<evidence type="ECO:0000313" key="5">
    <source>
        <dbReference type="Proteomes" id="UP000324738"/>
    </source>
</evidence>
<dbReference type="OrthoDB" id="4720638at2"/>
<name>A0A5B0E550_9HYPH</name>
<gene>
    <name evidence="4" type="ORF">FPY71_05615</name>
</gene>
<dbReference type="InterPro" id="IPR001568">
    <property type="entry name" value="RNase_T2-like"/>
</dbReference>
<dbReference type="PROSITE" id="PS00530">
    <property type="entry name" value="RNASE_T2_1"/>
    <property type="match status" value="1"/>
</dbReference>
<dbReference type="EMBL" id="VTWH01000001">
    <property type="protein sequence ID" value="KAA0972559.1"/>
    <property type="molecule type" value="Genomic_DNA"/>
</dbReference>
<dbReference type="GO" id="GO:0006401">
    <property type="term" value="P:RNA catabolic process"/>
    <property type="evidence" value="ECO:0007669"/>
    <property type="project" value="TreeGrafter"/>
</dbReference>
<dbReference type="Gene3D" id="3.90.730.10">
    <property type="entry name" value="Ribonuclease T2-like"/>
    <property type="match status" value="1"/>
</dbReference>
<organism evidence="4 5">
    <name type="scientific">Aureimonas fodinaquatilis</name>
    <dbReference type="NCBI Taxonomy" id="2565783"/>
    <lineage>
        <taxon>Bacteria</taxon>
        <taxon>Pseudomonadati</taxon>
        <taxon>Pseudomonadota</taxon>
        <taxon>Alphaproteobacteria</taxon>
        <taxon>Hyphomicrobiales</taxon>
        <taxon>Aurantimonadaceae</taxon>
        <taxon>Aureimonas</taxon>
    </lineage>
</organism>
<evidence type="ECO:0000256" key="1">
    <source>
        <dbReference type="ARBA" id="ARBA00007469"/>
    </source>
</evidence>
<dbReference type="Pfam" id="PF00445">
    <property type="entry name" value="Ribonuclease_T2"/>
    <property type="match status" value="1"/>
</dbReference>
<dbReference type="PANTHER" id="PTHR11240">
    <property type="entry name" value="RIBONUCLEASE T2"/>
    <property type="match status" value="1"/>
</dbReference>
<dbReference type="GO" id="GO:0033897">
    <property type="term" value="F:ribonuclease T2 activity"/>
    <property type="evidence" value="ECO:0007669"/>
    <property type="project" value="InterPro"/>
</dbReference>
<evidence type="ECO:0000256" key="2">
    <source>
        <dbReference type="RuleBase" id="RU004328"/>
    </source>
</evidence>
<sequence>MVHDMKRVLITLAAFVLTILPANAQVPMTGTFVAEATCAAPSAIREGGPNPGNVTVAAGQSYQLLGRNSVPGSHYLILVPGAEPERRWVPYGCGRVGSQPDSTQEARRAVPDIDASQPEVEEFVLAANWHASFCETRPDMRECSGGDSPLSFALHGLWPQQAGQYCNVPDRVRSADEAGRWSRLPAVELSRSAARNLAHVMPGVESGLDRHQWVKHGSCSGLQPDVYFNSAARLINQLNESLVGELFVRNVGNTLSSRQIRRAFDDAFGRGAGDRVLVDCVTVDDRRLIRELRISLAGQISQDQPLARLIASAPQQAWGCREGEVDAPGQARIR</sequence>
<dbReference type="PANTHER" id="PTHR11240:SF22">
    <property type="entry name" value="RIBONUCLEASE T2"/>
    <property type="match status" value="1"/>
</dbReference>
<dbReference type="InterPro" id="IPR018188">
    <property type="entry name" value="RNase_T2_His_AS_1"/>
</dbReference>
<evidence type="ECO:0000313" key="4">
    <source>
        <dbReference type="EMBL" id="KAA0972559.1"/>
    </source>
</evidence>
<dbReference type="Proteomes" id="UP000324738">
    <property type="component" value="Unassembled WGS sequence"/>
</dbReference>
<accession>A0A5B0E550</accession>
<comment type="caution">
    <text evidence="4">The sequence shown here is derived from an EMBL/GenBank/DDBJ whole genome shotgun (WGS) entry which is preliminary data.</text>
</comment>
<dbReference type="InterPro" id="IPR036430">
    <property type="entry name" value="RNase_T2-like_sf"/>
</dbReference>
<dbReference type="SUPFAM" id="SSF55895">
    <property type="entry name" value="Ribonuclease Rh-like"/>
    <property type="match status" value="1"/>
</dbReference>
<comment type="similarity">
    <text evidence="1 2">Belongs to the RNase T2 family.</text>
</comment>
<dbReference type="GO" id="GO:0003723">
    <property type="term" value="F:RNA binding"/>
    <property type="evidence" value="ECO:0007669"/>
    <property type="project" value="InterPro"/>
</dbReference>
<feature type="signal peptide" evidence="3">
    <location>
        <begin position="1"/>
        <end position="24"/>
    </location>
</feature>
<protein>
    <submittedName>
        <fullName evidence="4">Ribonuclease</fullName>
    </submittedName>
</protein>
<reference evidence="4 5" key="1">
    <citation type="submission" date="2019-08" db="EMBL/GenBank/DDBJ databases">
        <title>Aureimonas fodiniaquatilis sp. nov., isolated from a coal mine wastewater.</title>
        <authorList>
            <person name="Kim W."/>
        </authorList>
    </citation>
    <scope>NUCLEOTIDE SEQUENCE [LARGE SCALE GENOMIC DNA]</scope>
    <source>
        <strain evidence="4 5">CAU 1482</strain>
    </source>
</reference>
<evidence type="ECO:0000256" key="3">
    <source>
        <dbReference type="SAM" id="SignalP"/>
    </source>
</evidence>
<feature type="chain" id="PRO_5022935780" evidence="3">
    <location>
        <begin position="25"/>
        <end position="334"/>
    </location>
</feature>
<proteinExistence type="inferred from homology"/>